<protein>
    <submittedName>
        <fullName evidence="2">Type II toxin-antitoxin system RelE/ParE family toxin</fullName>
    </submittedName>
</protein>
<dbReference type="InterPro" id="IPR007712">
    <property type="entry name" value="RelE/ParE_toxin"/>
</dbReference>
<name>A0AAP2EYG5_LELAM</name>
<evidence type="ECO:0000256" key="1">
    <source>
        <dbReference type="ARBA" id="ARBA00022649"/>
    </source>
</evidence>
<accession>A0AAP2EYG5</accession>
<evidence type="ECO:0000313" key="3">
    <source>
        <dbReference type="Proteomes" id="UP000653275"/>
    </source>
</evidence>
<dbReference type="Proteomes" id="UP000653275">
    <property type="component" value="Unassembled WGS sequence"/>
</dbReference>
<keyword evidence="1" id="KW-1277">Toxin-antitoxin system</keyword>
<dbReference type="RefSeq" id="WP_202665241.1">
    <property type="nucleotide sequence ID" value="NZ_JAENMR010000001.1"/>
</dbReference>
<dbReference type="PANTHER" id="PTHR38813:SF1">
    <property type="entry name" value="TOXIN RELE1-RELATED"/>
    <property type="match status" value="1"/>
</dbReference>
<dbReference type="InterPro" id="IPR035093">
    <property type="entry name" value="RelE/ParE_toxin_dom_sf"/>
</dbReference>
<proteinExistence type="predicted"/>
<sequence length="98" mass="11519">MKIIWSNVAKKELSKIDSRYKKRIETKLAELGDRSAPPPDIRKMTVPDNHYRLRVGEYRVIFTFTGQMQDDCYVLSVKRRTSTTYLHEEHAHYACATN</sequence>
<dbReference type="SUPFAM" id="SSF143011">
    <property type="entry name" value="RelE-like"/>
    <property type="match status" value="1"/>
</dbReference>
<comment type="caution">
    <text evidence="2">The sequence shown here is derived from an EMBL/GenBank/DDBJ whole genome shotgun (WGS) entry which is preliminary data.</text>
</comment>
<dbReference type="Pfam" id="PF05016">
    <property type="entry name" value="ParE_toxin"/>
    <property type="match status" value="1"/>
</dbReference>
<dbReference type="PANTHER" id="PTHR38813">
    <property type="match status" value="1"/>
</dbReference>
<dbReference type="InterPro" id="IPR052747">
    <property type="entry name" value="TA_system_RelE_toxin"/>
</dbReference>
<reference evidence="2" key="1">
    <citation type="submission" date="2020-12" db="EMBL/GenBank/DDBJ databases">
        <title>Draft genome sequence of Enterobacter spp., Lelliottia spp. and Serratia spp. isolated from drinking water reservoirs and lakes.</title>
        <authorList>
            <person name="Reitter C."/>
            <person name="Neuhaus K."/>
            <person name="Huegler M."/>
        </authorList>
    </citation>
    <scope>NUCLEOTIDE SEQUENCE</scope>
    <source>
        <strain evidence="2">TZW15</strain>
    </source>
</reference>
<gene>
    <name evidence="2" type="ORF">I7V27_02245</name>
</gene>
<dbReference type="AlphaFoldDB" id="A0AAP2EYG5"/>
<organism evidence="2 3">
    <name type="scientific">Lelliottia amnigena</name>
    <name type="common">Enterobacter amnigenus</name>
    <dbReference type="NCBI Taxonomy" id="61646"/>
    <lineage>
        <taxon>Bacteria</taxon>
        <taxon>Pseudomonadati</taxon>
        <taxon>Pseudomonadota</taxon>
        <taxon>Gammaproteobacteria</taxon>
        <taxon>Enterobacterales</taxon>
        <taxon>Enterobacteriaceae</taxon>
        <taxon>Lelliottia</taxon>
    </lineage>
</organism>
<dbReference type="Gene3D" id="3.30.2310.20">
    <property type="entry name" value="RelE-like"/>
    <property type="match status" value="1"/>
</dbReference>
<dbReference type="EMBL" id="JAENMS010000001">
    <property type="protein sequence ID" value="MBL5933286.1"/>
    <property type="molecule type" value="Genomic_DNA"/>
</dbReference>
<evidence type="ECO:0000313" key="2">
    <source>
        <dbReference type="EMBL" id="MBL5933286.1"/>
    </source>
</evidence>